<dbReference type="Gene3D" id="3.30.50.10">
    <property type="entry name" value="Erythroid Transcription Factor GATA-1, subunit A"/>
    <property type="match status" value="1"/>
</dbReference>
<dbReference type="GeneID" id="75915921"/>
<dbReference type="Proteomes" id="UP001206595">
    <property type="component" value="Unassembled WGS sequence"/>
</dbReference>
<dbReference type="Pfam" id="PF00320">
    <property type="entry name" value="GATA"/>
    <property type="match status" value="1"/>
</dbReference>
<dbReference type="CDD" id="cd00202">
    <property type="entry name" value="ZnF_GATA"/>
    <property type="match status" value="1"/>
</dbReference>
<evidence type="ECO:0000256" key="1">
    <source>
        <dbReference type="ARBA" id="ARBA00022723"/>
    </source>
</evidence>
<evidence type="ECO:0000256" key="4">
    <source>
        <dbReference type="PROSITE-ProRule" id="PRU00094"/>
    </source>
</evidence>
<evidence type="ECO:0000313" key="8">
    <source>
        <dbReference type="EMBL" id="KAI8577724.1"/>
    </source>
</evidence>
<feature type="region of interest" description="Disordered" evidence="5">
    <location>
        <begin position="350"/>
        <end position="374"/>
    </location>
</feature>
<accession>A0AAD5HCC3</accession>
<reference evidence="8" key="2">
    <citation type="journal article" date="2022" name="Proc. Natl. Acad. Sci. U.S.A.">
        <title>Diploid-dominant life cycles characterize the early evolution of Fungi.</title>
        <authorList>
            <person name="Amses K.R."/>
            <person name="Simmons D.R."/>
            <person name="Longcore J.E."/>
            <person name="Mondo S.J."/>
            <person name="Seto K."/>
            <person name="Jeronimo G.H."/>
            <person name="Bonds A.E."/>
            <person name="Quandt C.A."/>
            <person name="Davis W.J."/>
            <person name="Chang Y."/>
            <person name="Federici B.A."/>
            <person name="Kuo A."/>
            <person name="LaButti K."/>
            <person name="Pangilinan J."/>
            <person name="Andreopoulos W."/>
            <person name="Tritt A."/>
            <person name="Riley R."/>
            <person name="Hundley H."/>
            <person name="Johnson J."/>
            <person name="Lipzen A."/>
            <person name="Barry K."/>
            <person name="Lang B.F."/>
            <person name="Cuomo C.A."/>
            <person name="Buchler N.E."/>
            <person name="Grigoriev I.V."/>
            <person name="Spatafora J.W."/>
            <person name="Stajich J.E."/>
            <person name="James T.Y."/>
        </authorList>
    </citation>
    <scope>NUCLEOTIDE SEQUENCE</scope>
    <source>
        <strain evidence="8">AG</strain>
    </source>
</reference>
<dbReference type="InterPro" id="IPR013088">
    <property type="entry name" value="Znf_NHR/GATA"/>
</dbReference>
<reference evidence="8" key="1">
    <citation type="submission" date="2021-06" db="EMBL/GenBank/DDBJ databases">
        <authorList>
            <consortium name="DOE Joint Genome Institute"/>
            <person name="Mondo S.J."/>
            <person name="Amses K.R."/>
            <person name="Simmons D.R."/>
            <person name="Longcore J.E."/>
            <person name="Seto K."/>
            <person name="Alves G.H."/>
            <person name="Bonds A.E."/>
            <person name="Quandt C.A."/>
            <person name="Davis W.J."/>
            <person name="Chang Y."/>
            <person name="Letcher P.M."/>
            <person name="Powell M.J."/>
            <person name="Kuo A."/>
            <person name="Labutti K."/>
            <person name="Pangilinan J."/>
            <person name="Andreopoulos W."/>
            <person name="Tritt A."/>
            <person name="Riley R."/>
            <person name="Hundley H."/>
            <person name="Johnson J."/>
            <person name="Lipzen A."/>
            <person name="Barry K."/>
            <person name="Berbee M.L."/>
            <person name="Buchler N.E."/>
            <person name="Grigoriev I.V."/>
            <person name="Spatafora J.W."/>
            <person name="Stajich J.E."/>
            <person name="James T.Y."/>
        </authorList>
    </citation>
    <scope>NUCLEOTIDE SEQUENCE</scope>
    <source>
        <strain evidence="8">AG</strain>
    </source>
</reference>
<dbReference type="EMBL" id="MU620937">
    <property type="protein sequence ID" value="KAI8577724.1"/>
    <property type="molecule type" value="Genomic_DNA"/>
</dbReference>
<evidence type="ECO:0000256" key="2">
    <source>
        <dbReference type="ARBA" id="ARBA00022771"/>
    </source>
</evidence>
<evidence type="ECO:0000259" key="6">
    <source>
        <dbReference type="PROSITE" id="PS50112"/>
    </source>
</evidence>
<dbReference type="GO" id="GO:0043565">
    <property type="term" value="F:sequence-specific DNA binding"/>
    <property type="evidence" value="ECO:0007669"/>
    <property type="project" value="InterPro"/>
</dbReference>
<protein>
    <submittedName>
        <fullName evidence="8">Uncharacterized protein</fullName>
    </submittedName>
</protein>
<dbReference type="Gene3D" id="3.30.450.20">
    <property type="entry name" value="PAS domain"/>
    <property type="match status" value="1"/>
</dbReference>
<keyword evidence="2 4" id="KW-0863">Zinc-finger</keyword>
<proteinExistence type="predicted"/>
<feature type="compositionally biased region" description="Polar residues" evidence="5">
    <location>
        <begin position="18"/>
        <end position="34"/>
    </location>
</feature>
<comment type="caution">
    <text evidence="8">The sequence shown here is derived from an EMBL/GenBank/DDBJ whole genome shotgun (WGS) entry which is preliminary data.</text>
</comment>
<dbReference type="InterPro" id="IPR013655">
    <property type="entry name" value="PAS_fold_3"/>
</dbReference>
<dbReference type="NCBIfam" id="TIGR00229">
    <property type="entry name" value="sensory_box"/>
    <property type="match status" value="1"/>
</dbReference>
<dbReference type="InterPro" id="IPR035965">
    <property type="entry name" value="PAS-like_dom_sf"/>
</dbReference>
<dbReference type="SMART" id="SM00091">
    <property type="entry name" value="PAS"/>
    <property type="match status" value="1"/>
</dbReference>
<dbReference type="PROSITE" id="PS50114">
    <property type="entry name" value="GATA_ZN_FINGER_2"/>
    <property type="match status" value="1"/>
</dbReference>
<dbReference type="CDD" id="cd00130">
    <property type="entry name" value="PAS"/>
    <property type="match status" value="1"/>
</dbReference>
<keyword evidence="9" id="KW-1185">Reference proteome</keyword>
<evidence type="ECO:0000259" key="7">
    <source>
        <dbReference type="PROSITE" id="PS50114"/>
    </source>
</evidence>
<dbReference type="InterPro" id="IPR051140">
    <property type="entry name" value="GATA_TF"/>
</dbReference>
<dbReference type="Pfam" id="PF08447">
    <property type="entry name" value="PAS_3"/>
    <property type="match status" value="1"/>
</dbReference>
<dbReference type="InterPro" id="IPR000679">
    <property type="entry name" value="Znf_GATA"/>
</dbReference>
<evidence type="ECO:0000313" key="9">
    <source>
        <dbReference type="Proteomes" id="UP001206595"/>
    </source>
</evidence>
<feature type="region of interest" description="Disordered" evidence="5">
    <location>
        <begin position="393"/>
        <end position="418"/>
    </location>
</feature>
<feature type="domain" description="GATA-type" evidence="7">
    <location>
        <begin position="427"/>
        <end position="454"/>
    </location>
</feature>
<organism evidence="8 9">
    <name type="scientific">Umbelopsis ramanniana AG</name>
    <dbReference type="NCBI Taxonomy" id="1314678"/>
    <lineage>
        <taxon>Eukaryota</taxon>
        <taxon>Fungi</taxon>
        <taxon>Fungi incertae sedis</taxon>
        <taxon>Mucoromycota</taxon>
        <taxon>Mucoromycotina</taxon>
        <taxon>Umbelopsidomycetes</taxon>
        <taxon>Umbelopsidales</taxon>
        <taxon>Umbelopsidaceae</taxon>
        <taxon>Umbelopsis</taxon>
    </lineage>
</organism>
<feature type="domain" description="PAS" evidence="6">
    <location>
        <begin position="117"/>
        <end position="187"/>
    </location>
</feature>
<name>A0AAD5HCC3_UMBRA</name>
<dbReference type="PROSITE" id="PS00344">
    <property type="entry name" value="GATA_ZN_FINGER_1"/>
    <property type="match status" value="1"/>
</dbReference>
<feature type="region of interest" description="Disordered" evidence="5">
    <location>
        <begin position="17"/>
        <end position="54"/>
    </location>
</feature>
<dbReference type="SUPFAM" id="SSF57716">
    <property type="entry name" value="Glucocorticoid receptor-like (DNA-binding domain)"/>
    <property type="match status" value="1"/>
</dbReference>
<keyword evidence="3" id="KW-0862">Zinc</keyword>
<dbReference type="PROSITE" id="PS50112">
    <property type="entry name" value="PAS"/>
    <property type="match status" value="1"/>
</dbReference>
<dbReference type="PANTHER" id="PTHR45658">
    <property type="entry name" value="GATA TRANSCRIPTION FACTOR"/>
    <property type="match status" value="1"/>
</dbReference>
<feature type="region of interest" description="Disordered" evidence="5">
    <location>
        <begin position="302"/>
        <end position="327"/>
    </location>
</feature>
<dbReference type="RefSeq" id="XP_051442728.1">
    <property type="nucleotide sequence ID" value="XM_051590578.1"/>
</dbReference>
<evidence type="ECO:0000256" key="3">
    <source>
        <dbReference type="ARBA" id="ARBA00022833"/>
    </source>
</evidence>
<evidence type="ECO:0000256" key="5">
    <source>
        <dbReference type="SAM" id="MobiDB-lite"/>
    </source>
</evidence>
<dbReference type="SUPFAM" id="SSF55785">
    <property type="entry name" value="PYP-like sensor domain (PAS domain)"/>
    <property type="match status" value="1"/>
</dbReference>
<dbReference type="SMART" id="SM00401">
    <property type="entry name" value="ZnF_GATA"/>
    <property type="match status" value="1"/>
</dbReference>
<keyword evidence="1" id="KW-0479">Metal-binding</keyword>
<dbReference type="AlphaFoldDB" id="A0AAD5HCC3"/>
<gene>
    <name evidence="8" type="ORF">K450DRAFT_250529</name>
</gene>
<dbReference type="InterPro" id="IPR000014">
    <property type="entry name" value="PAS"/>
</dbReference>
<dbReference type="GO" id="GO:0006355">
    <property type="term" value="P:regulation of DNA-templated transcription"/>
    <property type="evidence" value="ECO:0007669"/>
    <property type="project" value="InterPro"/>
</dbReference>
<feature type="compositionally biased region" description="Polar residues" evidence="5">
    <location>
        <begin position="302"/>
        <end position="314"/>
    </location>
</feature>
<sequence length="469" mass="51781">MNPYGFSNTLPGYVEFGSQPSNAFTTSQDTYTSQPQPPPPHSYVSAPANVANSGPPHSNAMDFSLVNKNGYDLVNSMVTASSDMTASLMSAIDANVMMRPAARPLPTSTNTNDFTKRKNWDQRIIEELTDFLHVLSPVGKILFASPSSVELVGYTPDELHGRSITDFLHSDDIDMFIREFNLAIHTRSEFKLYYRFRKKDDKFVTFEVIGHPYFGGSGNSEVPKCFFGIAQPYPTKAGTMLDSFLELKIENEKLRNQLKLLQSSPSNEKSHAVGDNKIFATQEPSISSAKDAVRTTSNYTNTLEPQHQGASQRDNNNSNSNNSIMYGSRMDLDRHPVALLSTIEFSKNETASDLSGRSLNASVPASDTSRATTNLTSASISPKAVHKQYDGRVSIPTGASGMSSLDNETKSKQRKKKQRIVEDEYVCHECGCVESPEWRRGPNGPKTLCNACGLRFSKYSKKQKSSNGK</sequence>
<dbReference type="GO" id="GO:0008270">
    <property type="term" value="F:zinc ion binding"/>
    <property type="evidence" value="ECO:0007669"/>
    <property type="project" value="UniProtKB-KW"/>
</dbReference>